<gene>
    <name evidence="1" type="ORF">COLO4_33992</name>
</gene>
<sequence length="71" mass="8187">MKVCVCVRVWSLGRSLVKRESRDGIQELFYGRMMNSVGELCVCPVREDQSESFFSGEKIREFLREKAPSPV</sequence>
<evidence type="ECO:0000313" key="2">
    <source>
        <dbReference type="Proteomes" id="UP000187203"/>
    </source>
</evidence>
<comment type="caution">
    <text evidence="1">The sequence shown here is derived from an EMBL/GenBank/DDBJ whole genome shotgun (WGS) entry which is preliminary data.</text>
</comment>
<evidence type="ECO:0000313" key="1">
    <source>
        <dbReference type="EMBL" id="OMO59942.1"/>
    </source>
</evidence>
<name>A0A1R3GPF6_9ROSI</name>
<organism evidence="1 2">
    <name type="scientific">Corchorus olitorius</name>
    <dbReference type="NCBI Taxonomy" id="93759"/>
    <lineage>
        <taxon>Eukaryota</taxon>
        <taxon>Viridiplantae</taxon>
        <taxon>Streptophyta</taxon>
        <taxon>Embryophyta</taxon>
        <taxon>Tracheophyta</taxon>
        <taxon>Spermatophyta</taxon>
        <taxon>Magnoliopsida</taxon>
        <taxon>eudicotyledons</taxon>
        <taxon>Gunneridae</taxon>
        <taxon>Pentapetalae</taxon>
        <taxon>rosids</taxon>
        <taxon>malvids</taxon>
        <taxon>Malvales</taxon>
        <taxon>Malvaceae</taxon>
        <taxon>Grewioideae</taxon>
        <taxon>Apeibeae</taxon>
        <taxon>Corchorus</taxon>
    </lineage>
</organism>
<protein>
    <submittedName>
        <fullName evidence="1">Uncharacterized protein</fullName>
    </submittedName>
</protein>
<dbReference type="EMBL" id="AWUE01022016">
    <property type="protein sequence ID" value="OMO59942.1"/>
    <property type="molecule type" value="Genomic_DNA"/>
</dbReference>
<reference evidence="2" key="1">
    <citation type="submission" date="2013-09" db="EMBL/GenBank/DDBJ databases">
        <title>Corchorus olitorius genome sequencing.</title>
        <authorList>
            <person name="Alam M."/>
            <person name="Haque M.S."/>
            <person name="Islam M.S."/>
            <person name="Emdad E.M."/>
            <person name="Islam M.M."/>
            <person name="Ahmed B."/>
            <person name="Halim A."/>
            <person name="Hossen Q.M.M."/>
            <person name="Hossain M.Z."/>
            <person name="Ahmed R."/>
            <person name="Khan M.M."/>
            <person name="Islam R."/>
            <person name="Rashid M.M."/>
            <person name="Khan S.A."/>
            <person name="Rahman M.S."/>
            <person name="Alam M."/>
            <person name="Yahiya A.S."/>
            <person name="Khan M.S."/>
            <person name="Azam M.S."/>
            <person name="Haque T."/>
            <person name="Lashkar M.Z.H."/>
            <person name="Akhand A.I."/>
            <person name="Morshed G."/>
            <person name="Roy S."/>
            <person name="Uddin K.S."/>
            <person name="Rabeya T."/>
            <person name="Hossain A.S."/>
            <person name="Chowdhury A."/>
            <person name="Snigdha A.R."/>
            <person name="Mortoza M.S."/>
            <person name="Matin S.A."/>
            <person name="Hoque S.M.E."/>
            <person name="Islam M.K."/>
            <person name="Roy D.K."/>
            <person name="Haider R."/>
            <person name="Moosa M.M."/>
            <person name="Elias S.M."/>
            <person name="Hasan A.M."/>
            <person name="Jahan S."/>
            <person name="Shafiuddin M."/>
            <person name="Mahmood N."/>
            <person name="Shommy N.S."/>
        </authorList>
    </citation>
    <scope>NUCLEOTIDE SEQUENCE [LARGE SCALE GENOMIC DNA]</scope>
    <source>
        <strain evidence="2">cv. O-4</strain>
    </source>
</reference>
<keyword evidence="2" id="KW-1185">Reference proteome</keyword>
<accession>A0A1R3GPF6</accession>
<proteinExistence type="predicted"/>
<dbReference type="Proteomes" id="UP000187203">
    <property type="component" value="Unassembled WGS sequence"/>
</dbReference>
<dbReference type="AlphaFoldDB" id="A0A1R3GPF6"/>